<dbReference type="OrthoDB" id="5415241at2759"/>
<dbReference type="InParanoid" id="A0A3N4LZR6"/>
<dbReference type="STRING" id="1051890.A0A3N4LZR6"/>
<dbReference type="EMBL" id="ML121529">
    <property type="protein sequence ID" value="RPB28424.1"/>
    <property type="molecule type" value="Genomic_DNA"/>
</dbReference>
<organism evidence="2 3">
    <name type="scientific">Terfezia boudieri ATCC MYA-4762</name>
    <dbReference type="NCBI Taxonomy" id="1051890"/>
    <lineage>
        <taxon>Eukaryota</taxon>
        <taxon>Fungi</taxon>
        <taxon>Dikarya</taxon>
        <taxon>Ascomycota</taxon>
        <taxon>Pezizomycotina</taxon>
        <taxon>Pezizomycetes</taxon>
        <taxon>Pezizales</taxon>
        <taxon>Pezizaceae</taxon>
        <taxon>Terfezia</taxon>
    </lineage>
</organism>
<name>A0A3N4LZR6_9PEZI</name>
<gene>
    <name evidence="2" type="ORF">L211DRAFT_383884</name>
</gene>
<proteinExistence type="predicted"/>
<reference evidence="2 3" key="1">
    <citation type="journal article" date="2018" name="Nat. Ecol. Evol.">
        <title>Pezizomycetes genomes reveal the molecular basis of ectomycorrhizal truffle lifestyle.</title>
        <authorList>
            <person name="Murat C."/>
            <person name="Payen T."/>
            <person name="Noel B."/>
            <person name="Kuo A."/>
            <person name="Morin E."/>
            <person name="Chen J."/>
            <person name="Kohler A."/>
            <person name="Krizsan K."/>
            <person name="Balestrini R."/>
            <person name="Da Silva C."/>
            <person name="Montanini B."/>
            <person name="Hainaut M."/>
            <person name="Levati E."/>
            <person name="Barry K.W."/>
            <person name="Belfiori B."/>
            <person name="Cichocki N."/>
            <person name="Clum A."/>
            <person name="Dockter R.B."/>
            <person name="Fauchery L."/>
            <person name="Guy J."/>
            <person name="Iotti M."/>
            <person name="Le Tacon F."/>
            <person name="Lindquist E.A."/>
            <person name="Lipzen A."/>
            <person name="Malagnac F."/>
            <person name="Mello A."/>
            <person name="Molinier V."/>
            <person name="Miyauchi S."/>
            <person name="Poulain J."/>
            <person name="Riccioni C."/>
            <person name="Rubini A."/>
            <person name="Sitrit Y."/>
            <person name="Splivallo R."/>
            <person name="Traeger S."/>
            <person name="Wang M."/>
            <person name="Zifcakova L."/>
            <person name="Wipf D."/>
            <person name="Zambonelli A."/>
            <person name="Paolocci F."/>
            <person name="Nowrousian M."/>
            <person name="Ottonello S."/>
            <person name="Baldrian P."/>
            <person name="Spatafora J.W."/>
            <person name="Henrissat B."/>
            <person name="Nagy L.G."/>
            <person name="Aury J.M."/>
            <person name="Wincker P."/>
            <person name="Grigoriev I.V."/>
            <person name="Bonfante P."/>
            <person name="Martin F.M."/>
        </authorList>
    </citation>
    <scope>NUCLEOTIDE SEQUENCE [LARGE SCALE GENOMIC DNA]</scope>
    <source>
        <strain evidence="2 3">ATCC MYA-4762</strain>
    </source>
</reference>
<evidence type="ECO:0000256" key="1">
    <source>
        <dbReference type="SAM" id="MobiDB-lite"/>
    </source>
</evidence>
<dbReference type="PANTHER" id="PTHR42342">
    <property type="entry name" value="STATIONARY PHASE PROTEIN 5"/>
    <property type="match status" value="1"/>
</dbReference>
<dbReference type="InterPro" id="IPR038816">
    <property type="entry name" value="Stationary_phase_5"/>
</dbReference>
<evidence type="ECO:0000313" key="3">
    <source>
        <dbReference type="Proteomes" id="UP000267821"/>
    </source>
</evidence>
<dbReference type="GO" id="GO:0043248">
    <property type="term" value="P:proteasome assembly"/>
    <property type="evidence" value="ECO:0007669"/>
    <property type="project" value="TreeGrafter"/>
</dbReference>
<evidence type="ECO:0000313" key="2">
    <source>
        <dbReference type="EMBL" id="RPB28424.1"/>
    </source>
</evidence>
<keyword evidence="3" id="KW-1185">Reference proteome</keyword>
<dbReference type="Proteomes" id="UP000267821">
    <property type="component" value="Unassembled WGS sequence"/>
</dbReference>
<protein>
    <submittedName>
        <fullName evidence="2">Uncharacterized protein</fullName>
    </submittedName>
</protein>
<dbReference type="AlphaFoldDB" id="A0A3N4LZR6"/>
<sequence>MAPPGVSIPLRFLREALQKGLSQVRSKLEATLPKPTTASKLQPAPTYAHAHSHSPHPLHSRIKVARRWYSTAYRTILHNAAINQCVPTAAPTAGRVVGAMSKMTRTTPFATTLRPRLTGGAFPRTSSGYSLGNGGAAGARFFSHGPASPGEVITQVAQAMRAMAMGGKNAAEEYRKHRNGGKASVRAHLAAMLSQDGTAPGAFVDFHMAPTFTSLSHLSKNSIGNTNFMAALDEDFTEIVNDVATVWSDLQKLGRLGDLPISLAREKEDTIRVYFAGCDRETVLRLCDEVGVTCGVVGEDEKFGFELLMPMLDMKPYSEGR</sequence>
<accession>A0A3N4LZR6</accession>
<dbReference type="GO" id="GO:0070628">
    <property type="term" value="F:proteasome binding"/>
    <property type="evidence" value="ECO:0007669"/>
    <property type="project" value="InterPro"/>
</dbReference>
<dbReference type="PANTHER" id="PTHR42342:SF1">
    <property type="entry name" value="STATIONARY PHASE PROTEIN 5"/>
    <property type="match status" value="1"/>
</dbReference>
<feature type="region of interest" description="Disordered" evidence="1">
    <location>
        <begin position="30"/>
        <end position="56"/>
    </location>
</feature>